<accession>E4RIX2</accession>
<comment type="similarity">
    <text evidence="2">Belongs to the UPF0718 family.</text>
</comment>
<dbReference type="HOGENOM" id="CLU_101297_2_0_9"/>
<evidence type="ECO:0000256" key="5">
    <source>
        <dbReference type="ARBA" id="ARBA00022989"/>
    </source>
</evidence>
<reference evidence="8 9" key="2">
    <citation type="journal article" date="2011" name="J. Bacteriol.">
        <title>Complete Genome Sequence of the Haloalkaliphilic, Hydrogen Producing Halanaerobium hydrogenoformans.</title>
        <authorList>
            <person name="Brown S.D."/>
            <person name="Begemann M.B."/>
            <person name="Mormile M.R."/>
            <person name="Wall J.D."/>
            <person name="Han C.S."/>
            <person name="Goodwin L.A."/>
            <person name="Pitluck S."/>
            <person name="Land M.L."/>
            <person name="Hauser L.J."/>
            <person name="Elias D.A."/>
        </authorList>
    </citation>
    <scope>NUCLEOTIDE SEQUENCE [LARGE SCALE GENOMIC DNA]</scope>
    <source>
        <strain evidence="9">sapolanicus</strain>
    </source>
</reference>
<dbReference type="KEGG" id="has:Halsa_1773"/>
<dbReference type="RefSeq" id="WP_013406269.1">
    <property type="nucleotide sequence ID" value="NC_014654.1"/>
</dbReference>
<evidence type="ECO:0000313" key="9">
    <source>
        <dbReference type="Proteomes" id="UP000007434"/>
    </source>
</evidence>
<protein>
    <recommendedName>
        <fullName evidence="10">Permease</fullName>
    </recommendedName>
</protein>
<keyword evidence="4 7" id="KW-0812">Transmembrane</keyword>
<reference evidence="8 9" key="1">
    <citation type="submission" date="2010-11" db="EMBL/GenBank/DDBJ databases">
        <title>Complete sequence of Halanaerobium sp. sapolanicus.</title>
        <authorList>
            <consortium name="US DOE Joint Genome Institute"/>
            <person name="Lucas S."/>
            <person name="Copeland A."/>
            <person name="Lapidus A."/>
            <person name="Cheng J.-F."/>
            <person name="Bruce D."/>
            <person name="Goodwin L."/>
            <person name="Pitluck S."/>
            <person name="Davenport K."/>
            <person name="Detter J.C."/>
            <person name="Han C."/>
            <person name="Tapia R."/>
            <person name="Land M."/>
            <person name="Hauser L."/>
            <person name="Jeffries C."/>
            <person name="Kyrpides N."/>
            <person name="Ivanova N."/>
            <person name="Mikhailova N."/>
            <person name="Begemann M.B."/>
            <person name="Mormile M.R."/>
            <person name="Wall J.D."/>
            <person name="Elias D.A."/>
            <person name="Woyke T."/>
        </authorList>
    </citation>
    <scope>NUCLEOTIDE SEQUENCE [LARGE SCALE GENOMIC DNA]</scope>
    <source>
        <strain evidence="9">sapolanicus</strain>
    </source>
</reference>
<feature type="transmembrane region" description="Helical" evidence="7">
    <location>
        <begin position="105"/>
        <end position="126"/>
    </location>
</feature>
<name>E4RIX2_HALHG</name>
<comment type="subcellular location">
    <subcellularLocation>
        <location evidence="1">Cell membrane</location>
        <topology evidence="1">Multi-pass membrane protein</topology>
    </subcellularLocation>
</comment>
<evidence type="ECO:0000256" key="4">
    <source>
        <dbReference type="ARBA" id="ARBA00022692"/>
    </source>
</evidence>
<evidence type="ECO:0000256" key="1">
    <source>
        <dbReference type="ARBA" id="ARBA00004651"/>
    </source>
</evidence>
<keyword evidence="9" id="KW-1185">Reference proteome</keyword>
<dbReference type="EMBL" id="CP002304">
    <property type="protein sequence ID" value="ADQ15192.1"/>
    <property type="molecule type" value="Genomic_DNA"/>
</dbReference>
<evidence type="ECO:0008006" key="10">
    <source>
        <dbReference type="Google" id="ProtNLM"/>
    </source>
</evidence>
<keyword evidence="6 7" id="KW-0472">Membrane</keyword>
<evidence type="ECO:0000313" key="8">
    <source>
        <dbReference type="EMBL" id="ADQ15192.1"/>
    </source>
</evidence>
<dbReference type="GO" id="GO:0005886">
    <property type="term" value="C:plasma membrane"/>
    <property type="evidence" value="ECO:0007669"/>
    <property type="project" value="UniProtKB-SubCell"/>
</dbReference>
<dbReference type="STRING" id="656519.Halsa_1773"/>
<feature type="transmembrane region" description="Helical" evidence="7">
    <location>
        <begin position="39"/>
        <end position="58"/>
    </location>
</feature>
<feature type="transmembrane region" description="Helical" evidence="7">
    <location>
        <begin position="138"/>
        <end position="157"/>
    </location>
</feature>
<dbReference type="OrthoDB" id="5465282at2"/>
<dbReference type="AlphaFoldDB" id="E4RIX2"/>
<gene>
    <name evidence="8" type="ordered locus">Halsa_1773</name>
</gene>
<dbReference type="Pfam" id="PF03773">
    <property type="entry name" value="ArsP_1"/>
    <property type="match status" value="1"/>
</dbReference>
<organism evidence="8 9">
    <name type="scientific">Halanaerobium hydrogeniformans</name>
    <name type="common">Halanaerobium sp. (strain sapolanicus)</name>
    <dbReference type="NCBI Taxonomy" id="656519"/>
    <lineage>
        <taxon>Bacteria</taxon>
        <taxon>Bacillati</taxon>
        <taxon>Bacillota</taxon>
        <taxon>Clostridia</taxon>
        <taxon>Halanaerobiales</taxon>
        <taxon>Halanaerobiaceae</taxon>
        <taxon>Halanaerobium</taxon>
    </lineage>
</organism>
<sequence length="158" mass="16878">MVALVINLIALILLGVSFKHSKNKSKKALEIALSKGLELAPALISLVAVIGIVFAFIPPEMIRNYLGADFNLIQVAAAALFGSLMMIPSLIALPLAGSLIDAGASYTPVAAFITTLTMVGFVTIPVEINELGKKITFYRNFFAFIFAVIIAFLIGVFM</sequence>
<evidence type="ECO:0000256" key="6">
    <source>
        <dbReference type="ARBA" id="ARBA00023136"/>
    </source>
</evidence>
<evidence type="ECO:0000256" key="2">
    <source>
        <dbReference type="ARBA" id="ARBA00006386"/>
    </source>
</evidence>
<feature type="transmembrane region" description="Helical" evidence="7">
    <location>
        <begin position="70"/>
        <end position="93"/>
    </location>
</feature>
<evidence type="ECO:0000256" key="7">
    <source>
        <dbReference type="SAM" id="Phobius"/>
    </source>
</evidence>
<keyword evidence="5 7" id="KW-1133">Transmembrane helix</keyword>
<dbReference type="eggNOG" id="COG0701">
    <property type="taxonomic scope" value="Bacteria"/>
</dbReference>
<proteinExistence type="inferred from homology"/>
<evidence type="ECO:0000256" key="3">
    <source>
        <dbReference type="ARBA" id="ARBA00022475"/>
    </source>
</evidence>
<dbReference type="Proteomes" id="UP000007434">
    <property type="component" value="Chromosome"/>
</dbReference>
<keyword evidence="3" id="KW-1003">Cell membrane</keyword>
<dbReference type="InterPro" id="IPR005524">
    <property type="entry name" value="DUF318"/>
</dbReference>